<keyword evidence="15" id="KW-1133">Transmembrane helix</keyword>
<dbReference type="PRINTS" id="PR00385">
    <property type="entry name" value="P450"/>
</dbReference>
<evidence type="ECO:0000256" key="13">
    <source>
        <dbReference type="PIRSR" id="PIRSR602401-1"/>
    </source>
</evidence>
<proteinExistence type="inferred from homology"/>
<evidence type="ECO:0000313" key="17">
    <source>
        <dbReference type="RefSeq" id="XP_025407095.1"/>
    </source>
</evidence>
<evidence type="ECO:0000256" key="1">
    <source>
        <dbReference type="ARBA" id="ARBA00001971"/>
    </source>
</evidence>
<dbReference type="InterPro" id="IPR002401">
    <property type="entry name" value="Cyt_P450_E_grp-I"/>
</dbReference>
<dbReference type="InterPro" id="IPR001128">
    <property type="entry name" value="Cyt_P450"/>
</dbReference>
<keyword evidence="16" id="KW-1185">Reference proteome</keyword>
<keyword evidence="6 13" id="KW-0479">Metal-binding</keyword>
<keyword evidence="10 13" id="KW-0408">Iron</keyword>
<evidence type="ECO:0000256" key="6">
    <source>
        <dbReference type="ARBA" id="ARBA00022723"/>
    </source>
</evidence>
<dbReference type="FunFam" id="1.10.630.10:FF:000042">
    <property type="entry name" value="Cytochrome P450"/>
    <property type="match status" value="1"/>
</dbReference>
<keyword evidence="11 14" id="KW-0503">Monooxygenase</keyword>
<evidence type="ECO:0000256" key="8">
    <source>
        <dbReference type="ARBA" id="ARBA00022848"/>
    </source>
</evidence>
<dbReference type="PROSITE" id="PS00086">
    <property type="entry name" value="CYTOCHROME_P450"/>
    <property type="match status" value="1"/>
</dbReference>
<keyword evidence="7" id="KW-0256">Endoplasmic reticulum</keyword>
<keyword evidence="15" id="KW-0812">Transmembrane</keyword>
<comment type="cofactor">
    <cofactor evidence="1 13">
        <name>heme</name>
        <dbReference type="ChEBI" id="CHEBI:30413"/>
    </cofactor>
</comment>
<dbReference type="AlphaFoldDB" id="A0A8B8F9M9"/>
<dbReference type="Pfam" id="PF00067">
    <property type="entry name" value="p450"/>
    <property type="match status" value="1"/>
</dbReference>
<dbReference type="SUPFAM" id="SSF48264">
    <property type="entry name" value="Cytochrome P450"/>
    <property type="match status" value="1"/>
</dbReference>
<evidence type="ECO:0000256" key="14">
    <source>
        <dbReference type="RuleBase" id="RU000461"/>
    </source>
</evidence>
<dbReference type="Proteomes" id="UP000694846">
    <property type="component" value="Unplaced"/>
</dbReference>
<sequence>MTWWSDSILQVSAAVAVALLLWYRYLTCTYGKWKGLGVPGPEPEVFFGNFADIVKGRTPLVAFVHQLYNRYHGRRYFGVYGGREPLLIIRDPGIVHDVMVKDFSSFYDRTADDVSFKHDKLFNHLFNMRGEQWKALRSKLSPTFTTTKLRSMMADINDCSRRLIDNLNEQITKNNGIVDVSEVSAQLTTDTIGRCAFGLDCNSLADPNSEFRRAGRDIFKTTWKIVILDFIRTIGLGRLLDLFRMRGLPDHIYDFFDNLLETTMKQHESGENSRNDFISVLVKLKNDEKQNEQNKKLFTDDILSANTFIFFVAGYETSASTISYCLYELAKNQEVQEKLRQQIMETLYANDGKLSYDIIKDMKYMDMVINETLRMHPPVPVLNRVCSKKYTIADSNVTFNVGDKLMIPIYALHHDPNYYPDPEVFDPERFTDENKNSRPLGTFIPFGDGPRICIGLRFAMVEIKTGLSEMLSKFEVSTCDDTPNTIKFKPRSFLLTPTEPIRLSFKKIE</sequence>
<dbReference type="GO" id="GO:0005506">
    <property type="term" value="F:iron ion binding"/>
    <property type="evidence" value="ECO:0007669"/>
    <property type="project" value="InterPro"/>
</dbReference>
<dbReference type="InterPro" id="IPR036396">
    <property type="entry name" value="Cyt_P450_sf"/>
</dbReference>
<keyword evidence="8" id="KW-0492">Microsome</keyword>
<dbReference type="Gene3D" id="1.10.630.10">
    <property type="entry name" value="Cytochrome P450"/>
    <property type="match status" value="1"/>
</dbReference>
<reference evidence="17" key="1">
    <citation type="submission" date="2025-08" db="UniProtKB">
        <authorList>
            <consortium name="RefSeq"/>
        </authorList>
    </citation>
    <scope>IDENTIFICATION</scope>
    <source>
        <tissue evidence="17">Whole body</tissue>
    </source>
</reference>
<dbReference type="GO" id="GO:0016705">
    <property type="term" value="F:oxidoreductase activity, acting on paired donors, with incorporation or reduction of molecular oxygen"/>
    <property type="evidence" value="ECO:0007669"/>
    <property type="project" value="InterPro"/>
</dbReference>
<comment type="subcellular location">
    <subcellularLocation>
        <location evidence="3">Endoplasmic reticulum membrane</location>
        <topology evidence="3">Peripheral membrane protein</topology>
    </subcellularLocation>
    <subcellularLocation>
        <location evidence="2">Microsome membrane</location>
        <topology evidence="2">Peripheral membrane protein</topology>
    </subcellularLocation>
</comment>
<evidence type="ECO:0000256" key="5">
    <source>
        <dbReference type="ARBA" id="ARBA00022617"/>
    </source>
</evidence>
<dbReference type="GO" id="GO:0005789">
    <property type="term" value="C:endoplasmic reticulum membrane"/>
    <property type="evidence" value="ECO:0007669"/>
    <property type="project" value="UniProtKB-SubCell"/>
</dbReference>
<gene>
    <name evidence="17" type="primary">LOC112681041</name>
</gene>
<dbReference type="CDD" id="cd11056">
    <property type="entry name" value="CYP6-like"/>
    <property type="match status" value="1"/>
</dbReference>
<dbReference type="PANTHER" id="PTHR24292:SF54">
    <property type="entry name" value="CYP9F3-RELATED"/>
    <property type="match status" value="1"/>
</dbReference>
<evidence type="ECO:0000256" key="15">
    <source>
        <dbReference type="SAM" id="Phobius"/>
    </source>
</evidence>
<accession>A0A8B8F9M9</accession>
<evidence type="ECO:0000256" key="2">
    <source>
        <dbReference type="ARBA" id="ARBA00004174"/>
    </source>
</evidence>
<evidence type="ECO:0000256" key="11">
    <source>
        <dbReference type="ARBA" id="ARBA00023033"/>
    </source>
</evidence>
<organism evidence="16 17">
    <name type="scientific">Sipha flava</name>
    <name type="common">yellow sugarcane aphid</name>
    <dbReference type="NCBI Taxonomy" id="143950"/>
    <lineage>
        <taxon>Eukaryota</taxon>
        <taxon>Metazoa</taxon>
        <taxon>Ecdysozoa</taxon>
        <taxon>Arthropoda</taxon>
        <taxon>Hexapoda</taxon>
        <taxon>Insecta</taxon>
        <taxon>Pterygota</taxon>
        <taxon>Neoptera</taxon>
        <taxon>Paraneoptera</taxon>
        <taxon>Hemiptera</taxon>
        <taxon>Sternorrhyncha</taxon>
        <taxon>Aphidomorpha</taxon>
        <taxon>Aphidoidea</taxon>
        <taxon>Aphididae</taxon>
        <taxon>Sipha</taxon>
    </lineage>
</organism>
<keyword evidence="12 15" id="KW-0472">Membrane</keyword>
<evidence type="ECO:0000256" key="12">
    <source>
        <dbReference type="ARBA" id="ARBA00023136"/>
    </source>
</evidence>
<dbReference type="RefSeq" id="XP_025407095.1">
    <property type="nucleotide sequence ID" value="XM_025551310.1"/>
</dbReference>
<dbReference type="SMR" id="A0A8B8F9M9"/>
<evidence type="ECO:0000313" key="16">
    <source>
        <dbReference type="Proteomes" id="UP000694846"/>
    </source>
</evidence>
<comment type="similarity">
    <text evidence="4 14">Belongs to the cytochrome P450 family.</text>
</comment>
<evidence type="ECO:0000256" key="3">
    <source>
        <dbReference type="ARBA" id="ARBA00004406"/>
    </source>
</evidence>
<dbReference type="PRINTS" id="PR00463">
    <property type="entry name" value="EP450I"/>
</dbReference>
<evidence type="ECO:0000256" key="9">
    <source>
        <dbReference type="ARBA" id="ARBA00023002"/>
    </source>
</evidence>
<dbReference type="InterPro" id="IPR017972">
    <property type="entry name" value="Cyt_P450_CS"/>
</dbReference>
<dbReference type="InterPro" id="IPR050476">
    <property type="entry name" value="Insect_CytP450_Detox"/>
</dbReference>
<feature type="binding site" description="axial binding residue" evidence="13">
    <location>
        <position position="453"/>
    </location>
    <ligand>
        <name>heme</name>
        <dbReference type="ChEBI" id="CHEBI:30413"/>
    </ligand>
    <ligandPart>
        <name>Fe</name>
        <dbReference type="ChEBI" id="CHEBI:18248"/>
    </ligandPart>
</feature>
<dbReference type="GeneID" id="112681041"/>
<keyword evidence="9 14" id="KW-0560">Oxidoreductase</keyword>
<dbReference type="PANTHER" id="PTHR24292">
    <property type="entry name" value="CYTOCHROME P450"/>
    <property type="match status" value="1"/>
</dbReference>
<name>A0A8B8F9M9_9HEMI</name>
<keyword evidence="5 13" id="KW-0349">Heme</keyword>
<evidence type="ECO:0000256" key="7">
    <source>
        <dbReference type="ARBA" id="ARBA00022824"/>
    </source>
</evidence>
<dbReference type="OrthoDB" id="2789670at2759"/>
<evidence type="ECO:0000256" key="4">
    <source>
        <dbReference type="ARBA" id="ARBA00010617"/>
    </source>
</evidence>
<feature type="transmembrane region" description="Helical" evidence="15">
    <location>
        <begin position="7"/>
        <end position="25"/>
    </location>
</feature>
<evidence type="ECO:0000256" key="10">
    <source>
        <dbReference type="ARBA" id="ARBA00023004"/>
    </source>
</evidence>
<dbReference type="GO" id="GO:0020037">
    <property type="term" value="F:heme binding"/>
    <property type="evidence" value="ECO:0007669"/>
    <property type="project" value="InterPro"/>
</dbReference>
<dbReference type="GO" id="GO:0004497">
    <property type="term" value="F:monooxygenase activity"/>
    <property type="evidence" value="ECO:0007669"/>
    <property type="project" value="UniProtKB-KW"/>
</dbReference>
<protein>
    <submittedName>
        <fullName evidence="17">Cytochrome P450 6a2-like</fullName>
    </submittedName>
</protein>